<feature type="chain" id="PRO_5045759688" description="Carboxypeptidase regulatory-like domain-containing protein" evidence="1">
    <location>
        <begin position="30"/>
        <end position="137"/>
    </location>
</feature>
<protein>
    <recommendedName>
        <fullName evidence="4">Carboxypeptidase regulatory-like domain-containing protein</fullName>
    </recommendedName>
</protein>
<dbReference type="Proteomes" id="UP000562492">
    <property type="component" value="Unassembled WGS sequence"/>
</dbReference>
<comment type="caution">
    <text evidence="2">The sequence shown here is derived from an EMBL/GenBank/DDBJ whole genome shotgun (WGS) entry which is preliminary data.</text>
</comment>
<proteinExistence type="predicted"/>
<dbReference type="EMBL" id="JACHKZ010000001">
    <property type="protein sequence ID" value="MBB6576090.1"/>
    <property type="molecule type" value="Genomic_DNA"/>
</dbReference>
<feature type="signal peptide" evidence="1">
    <location>
        <begin position="1"/>
        <end position="29"/>
    </location>
</feature>
<keyword evidence="1" id="KW-0732">Signal</keyword>
<name>A0ABR6RAB7_9BURK</name>
<organism evidence="2 3">
    <name type="scientific">Comamonas odontotermitis</name>
    <dbReference type="NCBI Taxonomy" id="379895"/>
    <lineage>
        <taxon>Bacteria</taxon>
        <taxon>Pseudomonadati</taxon>
        <taxon>Pseudomonadota</taxon>
        <taxon>Betaproteobacteria</taxon>
        <taxon>Burkholderiales</taxon>
        <taxon>Comamonadaceae</taxon>
        <taxon>Comamonas</taxon>
    </lineage>
</organism>
<gene>
    <name evidence="2" type="ORF">HNP33_000138</name>
</gene>
<sequence length="137" mass="14249">MQWFSSSPRPFVGLVLMAMGMAASGAVQAQQPAPMQSAGAVQYRCGGIGLDESTAMRSAMPSYPLALLFAAAGGEYLADLSVRLSGASTAEFTATGPVCLLQLPQGKYTVTATTKDGREKSQTVDVGASSKSLDFRF</sequence>
<evidence type="ECO:0000313" key="2">
    <source>
        <dbReference type="EMBL" id="MBB6576090.1"/>
    </source>
</evidence>
<evidence type="ECO:0000313" key="3">
    <source>
        <dbReference type="Proteomes" id="UP000562492"/>
    </source>
</evidence>
<keyword evidence="3" id="KW-1185">Reference proteome</keyword>
<evidence type="ECO:0000256" key="1">
    <source>
        <dbReference type="SAM" id="SignalP"/>
    </source>
</evidence>
<evidence type="ECO:0008006" key="4">
    <source>
        <dbReference type="Google" id="ProtNLM"/>
    </source>
</evidence>
<accession>A0ABR6RAB7</accession>
<dbReference type="RefSeq" id="WP_184704227.1">
    <property type="nucleotide sequence ID" value="NZ_JACHKZ010000001.1"/>
</dbReference>
<reference evidence="2 3" key="1">
    <citation type="submission" date="2020-08" db="EMBL/GenBank/DDBJ databases">
        <title>Functional genomics of gut bacteria from endangered species of beetles.</title>
        <authorList>
            <person name="Carlos-Shanley C."/>
        </authorList>
    </citation>
    <scope>NUCLEOTIDE SEQUENCE [LARGE SCALE GENOMIC DNA]</scope>
    <source>
        <strain evidence="2 3">S00124</strain>
    </source>
</reference>